<gene>
    <name evidence="2" type="ORF">PIB30_038516</name>
</gene>
<feature type="compositionally biased region" description="Polar residues" evidence="1">
    <location>
        <begin position="1"/>
        <end position="14"/>
    </location>
</feature>
<protein>
    <submittedName>
        <fullName evidence="2">Uncharacterized protein</fullName>
    </submittedName>
</protein>
<evidence type="ECO:0000256" key="1">
    <source>
        <dbReference type="SAM" id="MobiDB-lite"/>
    </source>
</evidence>
<evidence type="ECO:0000313" key="3">
    <source>
        <dbReference type="Proteomes" id="UP001341840"/>
    </source>
</evidence>
<name>A0ABU6UH74_9FABA</name>
<accession>A0ABU6UH74</accession>
<reference evidence="2 3" key="1">
    <citation type="journal article" date="2023" name="Plants (Basel)">
        <title>Bridging the Gap: Combining Genomics and Transcriptomics Approaches to Understand Stylosanthes scabra, an Orphan Legume from the Brazilian Caatinga.</title>
        <authorList>
            <person name="Ferreira-Neto J.R.C."/>
            <person name="da Silva M.D."/>
            <person name="Binneck E."/>
            <person name="de Melo N.F."/>
            <person name="da Silva R.H."/>
            <person name="de Melo A.L.T.M."/>
            <person name="Pandolfi V."/>
            <person name="Bustamante F.O."/>
            <person name="Brasileiro-Vidal A.C."/>
            <person name="Benko-Iseppon A.M."/>
        </authorList>
    </citation>
    <scope>NUCLEOTIDE SEQUENCE [LARGE SCALE GENOMIC DNA]</scope>
    <source>
        <tissue evidence="2">Leaves</tissue>
    </source>
</reference>
<feature type="region of interest" description="Disordered" evidence="1">
    <location>
        <begin position="1"/>
        <end position="74"/>
    </location>
</feature>
<keyword evidence="3" id="KW-1185">Reference proteome</keyword>
<dbReference type="EMBL" id="JASCZI010121028">
    <property type="protein sequence ID" value="MED6159018.1"/>
    <property type="molecule type" value="Genomic_DNA"/>
</dbReference>
<evidence type="ECO:0000313" key="2">
    <source>
        <dbReference type="EMBL" id="MED6159018.1"/>
    </source>
</evidence>
<dbReference type="Proteomes" id="UP001341840">
    <property type="component" value="Unassembled WGS sequence"/>
</dbReference>
<sequence length="112" mass="11805">MEASPPRTSFTAGTCASERGRDHYGPSNATAVRAPPQHQNTHHEPRSTSATNTRLCGHGGRQHDKGGNSGCGASPLLRATKTNFSCLDTTEYCPAEVAALVHLDSTDDDDAV</sequence>
<comment type="caution">
    <text evidence="2">The sequence shown here is derived from an EMBL/GenBank/DDBJ whole genome shotgun (WGS) entry which is preliminary data.</text>
</comment>
<proteinExistence type="predicted"/>
<organism evidence="2 3">
    <name type="scientific">Stylosanthes scabra</name>
    <dbReference type="NCBI Taxonomy" id="79078"/>
    <lineage>
        <taxon>Eukaryota</taxon>
        <taxon>Viridiplantae</taxon>
        <taxon>Streptophyta</taxon>
        <taxon>Embryophyta</taxon>
        <taxon>Tracheophyta</taxon>
        <taxon>Spermatophyta</taxon>
        <taxon>Magnoliopsida</taxon>
        <taxon>eudicotyledons</taxon>
        <taxon>Gunneridae</taxon>
        <taxon>Pentapetalae</taxon>
        <taxon>rosids</taxon>
        <taxon>fabids</taxon>
        <taxon>Fabales</taxon>
        <taxon>Fabaceae</taxon>
        <taxon>Papilionoideae</taxon>
        <taxon>50 kb inversion clade</taxon>
        <taxon>dalbergioids sensu lato</taxon>
        <taxon>Dalbergieae</taxon>
        <taxon>Pterocarpus clade</taxon>
        <taxon>Stylosanthes</taxon>
    </lineage>
</organism>